<accession>E6PKY1</accession>
<protein>
    <submittedName>
        <fullName evidence="1">Uncharacterized protein</fullName>
    </submittedName>
</protein>
<name>E6PKY1_9ZZZZ</name>
<dbReference type="AlphaFoldDB" id="E6PKY1"/>
<sequence>MLGFQDPGPSNLSEGFASPCNTEWLSHLRSGATAAGRLLMGFLHMTHQYQLGLSL</sequence>
<comment type="caution">
    <text evidence="1">The sequence shown here is derived from an EMBL/GenBank/DDBJ whole genome shotgun (WGS) entry which is preliminary data.</text>
</comment>
<dbReference type="EMBL" id="CABM01000008">
    <property type="protein sequence ID" value="CBH95582.1"/>
    <property type="molecule type" value="Genomic_DNA"/>
</dbReference>
<organism evidence="1">
    <name type="scientific">mine drainage metagenome</name>
    <dbReference type="NCBI Taxonomy" id="410659"/>
    <lineage>
        <taxon>unclassified sequences</taxon>
        <taxon>metagenomes</taxon>
        <taxon>ecological metagenomes</taxon>
    </lineage>
</organism>
<evidence type="ECO:0000313" key="1">
    <source>
        <dbReference type="EMBL" id="CBH95582.1"/>
    </source>
</evidence>
<reference evidence="1" key="1">
    <citation type="submission" date="2009-10" db="EMBL/GenBank/DDBJ databases">
        <title>Diversity of trophic interactions inside an arsenic-rich microbial ecosystem.</title>
        <authorList>
            <person name="Bertin P.N."/>
            <person name="Heinrich-Salmeron A."/>
            <person name="Pelletier E."/>
            <person name="Goulhen-Chollet F."/>
            <person name="Arsene-Ploetze F."/>
            <person name="Gallien S."/>
            <person name="Calteau A."/>
            <person name="Vallenet D."/>
            <person name="Casiot C."/>
            <person name="Chane-Woon-Ming B."/>
            <person name="Giloteaux L."/>
            <person name="Barakat M."/>
            <person name="Bonnefoy V."/>
            <person name="Bruneel O."/>
            <person name="Chandler M."/>
            <person name="Cleiss J."/>
            <person name="Duran R."/>
            <person name="Elbaz-Poulichet F."/>
            <person name="Fonknechten N."/>
            <person name="Lauga B."/>
            <person name="Mornico D."/>
            <person name="Ortet P."/>
            <person name="Schaeffer C."/>
            <person name="Siguier P."/>
            <person name="Alexander Thil Smith A."/>
            <person name="Van Dorsselaer A."/>
            <person name="Weissenbach J."/>
            <person name="Medigue C."/>
            <person name="Le Paslier D."/>
        </authorList>
    </citation>
    <scope>NUCLEOTIDE SEQUENCE</scope>
</reference>
<gene>
    <name evidence="1" type="ORF">CARN2_1846</name>
</gene>
<proteinExistence type="predicted"/>